<evidence type="ECO:0000313" key="1">
    <source>
        <dbReference type="EMBL" id="RMV71081.1"/>
    </source>
</evidence>
<reference evidence="1 2" key="1">
    <citation type="submission" date="2018-08" db="EMBL/GenBank/DDBJ databases">
        <title>Recombination of ecologically and evolutionarily significant loci maintains genetic cohesion in the Pseudomonas syringae species complex.</title>
        <authorList>
            <person name="Dillon M."/>
            <person name="Thakur S."/>
            <person name="Almeida R.N.D."/>
            <person name="Weir B.S."/>
            <person name="Guttman D.S."/>
        </authorList>
    </citation>
    <scope>NUCLEOTIDE SEQUENCE [LARGE SCALE GENOMIC DNA]</scope>
    <source>
        <strain evidence="1 2">ICMP 7496</strain>
    </source>
</reference>
<sequence>MFEAREDSNLRWFPRLAGGIAVEGTSMARATVSAAWLVMSELYAYLEDLEGSIDAPDASMLIKVKIAELLVQIDCTLGRTAMLDEEHRLPWLLEYGLCEVINLPGAEVARLLGLFTANHATEIRRVSQLIRDMIAGFPGELVDSLQAHNQGRVLRFLRCADQACTALNCDAGFLVPMMKAL</sequence>
<proteinExistence type="predicted"/>
<dbReference type="Proteomes" id="UP000269872">
    <property type="component" value="Unassembled WGS sequence"/>
</dbReference>
<accession>A0A3M6ERY4</accession>
<name>A0A3M6ERY4_9PSED</name>
<gene>
    <name evidence="1" type="ORF">ALP05_200128</name>
</gene>
<dbReference type="RefSeq" id="WP_122341183.1">
    <property type="nucleotide sequence ID" value="NZ_RBUY01000171.1"/>
</dbReference>
<dbReference type="InterPro" id="IPR046072">
    <property type="entry name" value="DUF6031"/>
</dbReference>
<dbReference type="AlphaFoldDB" id="A0A3M6ERY4"/>
<dbReference type="Pfam" id="PF19496">
    <property type="entry name" value="DUF6031"/>
    <property type="match status" value="1"/>
</dbReference>
<protein>
    <submittedName>
        <fullName evidence="1">Uncharacterized protein</fullName>
    </submittedName>
</protein>
<comment type="caution">
    <text evidence="1">The sequence shown here is derived from an EMBL/GenBank/DDBJ whole genome shotgun (WGS) entry which is preliminary data.</text>
</comment>
<dbReference type="EMBL" id="RBUY01000171">
    <property type="protein sequence ID" value="RMV71081.1"/>
    <property type="molecule type" value="Genomic_DNA"/>
</dbReference>
<evidence type="ECO:0000313" key="2">
    <source>
        <dbReference type="Proteomes" id="UP000269872"/>
    </source>
</evidence>
<organism evidence="1 2">
    <name type="scientific">Pseudomonas caricapapayae</name>
    <dbReference type="NCBI Taxonomy" id="46678"/>
    <lineage>
        <taxon>Bacteria</taxon>
        <taxon>Pseudomonadati</taxon>
        <taxon>Pseudomonadota</taxon>
        <taxon>Gammaproteobacteria</taxon>
        <taxon>Pseudomonadales</taxon>
        <taxon>Pseudomonadaceae</taxon>
        <taxon>Pseudomonas</taxon>
    </lineage>
</organism>